<dbReference type="PANTHER" id="PTHR13261">
    <property type="entry name" value="BRCA2 AND CDKN1A INTERACTING PROTEIN"/>
    <property type="match status" value="1"/>
</dbReference>
<gene>
    <name evidence="5" type="ORF">K402DRAFT_335162</name>
</gene>
<feature type="region of interest" description="Disordered" evidence="4">
    <location>
        <begin position="1"/>
        <end position="28"/>
    </location>
</feature>
<dbReference type="Proteomes" id="UP000800041">
    <property type="component" value="Unassembled WGS sequence"/>
</dbReference>
<name>A0A6G1GVY4_9PEZI</name>
<evidence type="ECO:0000256" key="4">
    <source>
        <dbReference type="SAM" id="MobiDB-lite"/>
    </source>
</evidence>
<dbReference type="GO" id="GO:0015031">
    <property type="term" value="P:protein transport"/>
    <property type="evidence" value="ECO:0007669"/>
    <property type="project" value="UniProtKB-KW"/>
</dbReference>
<organism evidence="5 6">
    <name type="scientific">Aulographum hederae CBS 113979</name>
    <dbReference type="NCBI Taxonomy" id="1176131"/>
    <lineage>
        <taxon>Eukaryota</taxon>
        <taxon>Fungi</taxon>
        <taxon>Dikarya</taxon>
        <taxon>Ascomycota</taxon>
        <taxon>Pezizomycotina</taxon>
        <taxon>Dothideomycetes</taxon>
        <taxon>Pleosporomycetidae</taxon>
        <taxon>Aulographales</taxon>
        <taxon>Aulographaceae</taxon>
    </lineage>
</organism>
<evidence type="ECO:0000256" key="3">
    <source>
        <dbReference type="PIRNR" id="PIRNR028983"/>
    </source>
</evidence>
<evidence type="ECO:0000313" key="5">
    <source>
        <dbReference type="EMBL" id="KAF1985113.1"/>
    </source>
</evidence>
<dbReference type="Pfam" id="PF13862">
    <property type="entry name" value="BCCIP"/>
    <property type="match status" value="1"/>
</dbReference>
<keyword evidence="3" id="KW-0653">Protein transport</keyword>
<feature type="compositionally biased region" description="Acidic residues" evidence="4">
    <location>
        <begin position="18"/>
        <end position="28"/>
    </location>
</feature>
<dbReference type="PANTHER" id="PTHR13261:SF0">
    <property type="entry name" value="BRCA2 AND CDKN1A-INTERACTING PROTEIN"/>
    <property type="match status" value="1"/>
</dbReference>
<feature type="compositionally biased region" description="Basic and acidic residues" evidence="4">
    <location>
        <begin position="1"/>
        <end position="17"/>
    </location>
</feature>
<evidence type="ECO:0000256" key="1">
    <source>
        <dbReference type="ARBA" id="ARBA00002688"/>
    </source>
</evidence>
<dbReference type="AlphaFoldDB" id="A0A6G1GVY4"/>
<evidence type="ECO:0000256" key="2">
    <source>
        <dbReference type="ARBA" id="ARBA00006781"/>
    </source>
</evidence>
<dbReference type="OrthoDB" id="27543at2759"/>
<dbReference type="InterPro" id="IPR025602">
    <property type="entry name" value="BCP1_family"/>
</dbReference>
<comment type="subcellular location">
    <subcellularLocation>
        <location evidence="3">Nucleus</location>
    </subcellularLocation>
</comment>
<keyword evidence="3" id="KW-0813">Transport</keyword>
<comment type="function">
    <text evidence="1 3">Involved in nuclear export, actin cytoskeleton organization and vesicular transport.</text>
</comment>
<keyword evidence="6" id="KW-1185">Reference proteome</keyword>
<sequence length="287" mass="32058">MPQKRKQPEDSERKGVPGDDESDDDDTDMINVDFEWFSPKPEVDFHGLKTLLKQLFDADAQLFNLSELVNIILSQPGLGSTVKTEGDESDPFAFMTVLNLHQHRENQAVKDLTQYLIQKSSSSSSSLAQIPSLLSPSSNAQVGLILTERFINMPSEIVPPMYKFLSEEISLAVQAKEPFQFSHYLIVSKTYKEIESKLDQEDDRPAKKSKGSKDEAVFYFHPEDEALHQQALGFGDYDYSKQGDEGASDSKRAFQELGVKPSGHIILVEGSKFEEAVRSVGEYLGAA</sequence>
<dbReference type="PIRSF" id="PIRSF028983">
    <property type="entry name" value="BCP1"/>
    <property type="match status" value="1"/>
</dbReference>
<proteinExistence type="inferred from homology"/>
<keyword evidence="3" id="KW-0539">Nucleus</keyword>
<accession>A0A6G1GVY4</accession>
<evidence type="ECO:0000313" key="6">
    <source>
        <dbReference type="Proteomes" id="UP000800041"/>
    </source>
</evidence>
<comment type="similarity">
    <text evidence="2 3">Belongs to the BCP1 family.</text>
</comment>
<dbReference type="GO" id="GO:0005634">
    <property type="term" value="C:nucleus"/>
    <property type="evidence" value="ECO:0007669"/>
    <property type="project" value="UniProtKB-SubCell"/>
</dbReference>
<protein>
    <recommendedName>
        <fullName evidence="3">Protein BCP1</fullName>
    </recommendedName>
</protein>
<reference evidence="5" key="1">
    <citation type="journal article" date="2020" name="Stud. Mycol.">
        <title>101 Dothideomycetes genomes: a test case for predicting lifestyles and emergence of pathogens.</title>
        <authorList>
            <person name="Haridas S."/>
            <person name="Albert R."/>
            <person name="Binder M."/>
            <person name="Bloem J."/>
            <person name="Labutti K."/>
            <person name="Salamov A."/>
            <person name="Andreopoulos B."/>
            <person name="Baker S."/>
            <person name="Barry K."/>
            <person name="Bills G."/>
            <person name="Bluhm B."/>
            <person name="Cannon C."/>
            <person name="Castanera R."/>
            <person name="Culley D."/>
            <person name="Daum C."/>
            <person name="Ezra D."/>
            <person name="Gonzalez J."/>
            <person name="Henrissat B."/>
            <person name="Kuo A."/>
            <person name="Liang C."/>
            <person name="Lipzen A."/>
            <person name="Lutzoni F."/>
            <person name="Magnuson J."/>
            <person name="Mondo S."/>
            <person name="Nolan M."/>
            <person name="Ohm R."/>
            <person name="Pangilinan J."/>
            <person name="Park H.-J."/>
            <person name="Ramirez L."/>
            <person name="Alfaro M."/>
            <person name="Sun H."/>
            <person name="Tritt A."/>
            <person name="Yoshinaga Y."/>
            <person name="Zwiers L.-H."/>
            <person name="Turgeon B."/>
            <person name="Goodwin S."/>
            <person name="Spatafora J."/>
            <person name="Crous P."/>
            <person name="Grigoriev I."/>
        </authorList>
    </citation>
    <scope>NUCLEOTIDE SEQUENCE</scope>
    <source>
        <strain evidence="5">CBS 113979</strain>
    </source>
</reference>
<dbReference type="EMBL" id="ML977164">
    <property type="protein sequence ID" value="KAF1985113.1"/>
    <property type="molecule type" value="Genomic_DNA"/>
</dbReference>